<gene>
    <name evidence="2" type="ORF">CAEBREN_23060</name>
</gene>
<feature type="transmembrane region" description="Helical" evidence="1">
    <location>
        <begin position="52"/>
        <end position="73"/>
    </location>
</feature>
<keyword evidence="1" id="KW-1133">Transmembrane helix</keyword>
<name>G0N8F3_CAEBE</name>
<dbReference type="Proteomes" id="UP000008068">
    <property type="component" value="Unassembled WGS sequence"/>
</dbReference>
<evidence type="ECO:0000256" key="1">
    <source>
        <dbReference type="SAM" id="Phobius"/>
    </source>
</evidence>
<dbReference type="HOGENOM" id="CLU_2442814_0_0_1"/>
<evidence type="ECO:0000313" key="2">
    <source>
        <dbReference type="EMBL" id="EGT55291.1"/>
    </source>
</evidence>
<proteinExistence type="predicted"/>
<sequence>MTFRIVLFLLLPYILSMVVSFTLAVSSGMFVNEAVTKIIGSYESWRKVRRGIVLLIISTILGASLLLSLSHVVPSIYDFIGYIIGLRWVF</sequence>
<evidence type="ECO:0008006" key="4">
    <source>
        <dbReference type="Google" id="ProtNLM"/>
    </source>
</evidence>
<dbReference type="FunCoup" id="G0N8F3">
    <property type="interactions" value="1966"/>
</dbReference>
<dbReference type="OMA" id="YISTMAC"/>
<dbReference type="AlphaFoldDB" id="G0N8F3"/>
<feature type="transmembrane region" description="Helical" evidence="1">
    <location>
        <begin position="6"/>
        <end position="31"/>
    </location>
</feature>
<organism evidence="3">
    <name type="scientific">Caenorhabditis brenneri</name>
    <name type="common">Nematode worm</name>
    <dbReference type="NCBI Taxonomy" id="135651"/>
    <lineage>
        <taxon>Eukaryota</taxon>
        <taxon>Metazoa</taxon>
        <taxon>Ecdysozoa</taxon>
        <taxon>Nematoda</taxon>
        <taxon>Chromadorea</taxon>
        <taxon>Rhabditida</taxon>
        <taxon>Rhabditina</taxon>
        <taxon>Rhabditomorpha</taxon>
        <taxon>Rhabditoidea</taxon>
        <taxon>Rhabditidae</taxon>
        <taxon>Peloderinae</taxon>
        <taxon>Caenorhabditis</taxon>
    </lineage>
</organism>
<evidence type="ECO:0000313" key="3">
    <source>
        <dbReference type="Proteomes" id="UP000008068"/>
    </source>
</evidence>
<reference evidence="3" key="1">
    <citation type="submission" date="2011-07" db="EMBL/GenBank/DDBJ databases">
        <authorList>
            <consortium name="Caenorhabditis brenneri Sequencing and Analysis Consortium"/>
            <person name="Wilson R.K."/>
        </authorList>
    </citation>
    <scope>NUCLEOTIDE SEQUENCE [LARGE SCALE GENOMIC DNA]</scope>
    <source>
        <strain evidence="3">PB2801</strain>
    </source>
</reference>
<accession>G0N8F3</accession>
<keyword evidence="3" id="KW-1185">Reference proteome</keyword>
<dbReference type="InParanoid" id="G0N8F3"/>
<protein>
    <recommendedName>
        <fullName evidence="4">Amino acid transporter transmembrane domain-containing protein</fullName>
    </recommendedName>
</protein>
<dbReference type="eggNOG" id="ENOG502TIWQ">
    <property type="taxonomic scope" value="Eukaryota"/>
</dbReference>
<keyword evidence="1" id="KW-0812">Transmembrane</keyword>
<keyword evidence="1" id="KW-0472">Membrane</keyword>
<dbReference type="EMBL" id="GL379850">
    <property type="protein sequence ID" value="EGT55291.1"/>
    <property type="molecule type" value="Genomic_DNA"/>
</dbReference>
<dbReference type="OrthoDB" id="5867857at2759"/>